<feature type="transmembrane region" description="Helical" evidence="1">
    <location>
        <begin position="224"/>
        <end position="250"/>
    </location>
</feature>
<sequence>MSIKELMKTRWTVESDRITIYPYGWYFVVSVILAVLLIGFTIAVYIMEPYSFAHTMTILTPFFVAFLALFFANGYTHIVFDNTSFTMTKKWLGIIPVVTKSFDQLHGINVMRQSTGGFNFRMYPKDNKFGKGIALSSYYTKDSHPNCVAFTSEVIPLIHKYLDMSSPLTEQKEIITEYQYFTESNGIYTYKQRRVGMIIFAIACLALGIHEMTPYAYFQDKNDLVRFLFIVGPLLFALIFLNAMFMTITFDTKNRMVEKKSPARLGNLKMPFEYFQNFHMIRKTTNGAYSGTEVHMIFHEPGAKNTKSMMIRQVQNTRKIDRLIDEIKSIMR</sequence>
<gene>
    <name evidence="2" type="ORF">DXN04_24945</name>
</gene>
<evidence type="ECO:0000256" key="1">
    <source>
        <dbReference type="SAM" id="Phobius"/>
    </source>
</evidence>
<keyword evidence="3" id="KW-1185">Reference proteome</keyword>
<name>A0A3E1NVW0_9BACT</name>
<dbReference type="AlphaFoldDB" id="A0A3E1NVW0"/>
<evidence type="ECO:0000313" key="2">
    <source>
        <dbReference type="EMBL" id="RFM32037.1"/>
    </source>
</evidence>
<comment type="caution">
    <text evidence="2">The sequence shown here is derived from an EMBL/GenBank/DDBJ whole genome shotgun (WGS) entry which is preliminary data.</text>
</comment>
<keyword evidence="1" id="KW-1133">Transmembrane helix</keyword>
<dbReference type="OrthoDB" id="667067at2"/>
<reference evidence="2 3" key="1">
    <citation type="submission" date="2018-08" db="EMBL/GenBank/DDBJ databases">
        <title>Chitinophaga sp. K20C18050901, a novel bacterium isolated from forest soil.</title>
        <authorList>
            <person name="Wang C."/>
        </authorList>
    </citation>
    <scope>NUCLEOTIDE SEQUENCE [LARGE SCALE GENOMIC DNA]</scope>
    <source>
        <strain evidence="2 3">K20C18050901</strain>
    </source>
</reference>
<protein>
    <submittedName>
        <fullName evidence="2">Uncharacterized protein</fullName>
    </submittedName>
</protein>
<proteinExistence type="predicted"/>
<accession>A0A3E1NVW0</accession>
<evidence type="ECO:0000313" key="3">
    <source>
        <dbReference type="Proteomes" id="UP000261174"/>
    </source>
</evidence>
<keyword evidence="1" id="KW-0812">Transmembrane</keyword>
<feature type="transmembrane region" description="Helical" evidence="1">
    <location>
        <begin position="58"/>
        <end position="80"/>
    </location>
</feature>
<organism evidence="2 3">
    <name type="scientific">Chitinophaga silvisoli</name>
    <dbReference type="NCBI Taxonomy" id="2291814"/>
    <lineage>
        <taxon>Bacteria</taxon>
        <taxon>Pseudomonadati</taxon>
        <taxon>Bacteroidota</taxon>
        <taxon>Chitinophagia</taxon>
        <taxon>Chitinophagales</taxon>
        <taxon>Chitinophagaceae</taxon>
        <taxon>Chitinophaga</taxon>
    </lineage>
</organism>
<feature type="transmembrane region" description="Helical" evidence="1">
    <location>
        <begin position="20"/>
        <end position="46"/>
    </location>
</feature>
<keyword evidence="1" id="KW-0472">Membrane</keyword>
<dbReference type="RefSeq" id="WP_116856125.1">
    <property type="nucleotide sequence ID" value="NZ_QTJV01000010.1"/>
</dbReference>
<dbReference type="EMBL" id="QTJV01000010">
    <property type="protein sequence ID" value="RFM32037.1"/>
    <property type="molecule type" value="Genomic_DNA"/>
</dbReference>
<dbReference type="Proteomes" id="UP000261174">
    <property type="component" value="Unassembled WGS sequence"/>
</dbReference>
<feature type="transmembrane region" description="Helical" evidence="1">
    <location>
        <begin position="195"/>
        <end position="218"/>
    </location>
</feature>